<dbReference type="GO" id="GO:0006355">
    <property type="term" value="P:regulation of DNA-templated transcription"/>
    <property type="evidence" value="ECO:0007669"/>
    <property type="project" value="InterPro"/>
</dbReference>
<keyword evidence="6" id="KW-1185">Reference proteome</keyword>
<keyword evidence="3" id="KW-0804">Transcription</keyword>
<dbReference type="InterPro" id="IPR000792">
    <property type="entry name" value="Tscrpt_reg_LuxR_C"/>
</dbReference>
<name>A0A1U7DF99_9RHOB</name>
<evidence type="ECO:0000313" key="5">
    <source>
        <dbReference type="EMBL" id="APX88579.1"/>
    </source>
</evidence>
<keyword evidence="2" id="KW-0238">DNA-binding</keyword>
<dbReference type="PANTHER" id="PTHR44688">
    <property type="entry name" value="DNA-BINDING TRANSCRIPTIONAL ACTIVATOR DEVR_DOSR"/>
    <property type="match status" value="1"/>
</dbReference>
<gene>
    <name evidence="5" type="ORF">BV394_01590</name>
</gene>
<evidence type="ECO:0000256" key="1">
    <source>
        <dbReference type="ARBA" id="ARBA00023015"/>
    </source>
</evidence>
<dbReference type="Gene3D" id="1.10.10.10">
    <property type="entry name" value="Winged helix-like DNA-binding domain superfamily/Winged helix DNA-binding domain"/>
    <property type="match status" value="1"/>
</dbReference>
<dbReference type="InterPro" id="IPR036693">
    <property type="entry name" value="TF_LuxR_autoind-bd_dom_sf"/>
</dbReference>
<proteinExistence type="predicted"/>
<evidence type="ECO:0000256" key="4">
    <source>
        <dbReference type="SAM" id="MobiDB-lite"/>
    </source>
</evidence>
<accession>A0A2M9DGM5</accession>
<dbReference type="CDD" id="cd06170">
    <property type="entry name" value="LuxR_C_like"/>
    <property type="match status" value="1"/>
</dbReference>
<dbReference type="PANTHER" id="PTHR44688:SF16">
    <property type="entry name" value="DNA-BINDING TRANSCRIPTIONAL ACTIVATOR DEVR_DOSR"/>
    <property type="match status" value="1"/>
</dbReference>
<dbReference type="InterPro" id="IPR005143">
    <property type="entry name" value="TF_LuxR_autoind-bd_dom"/>
</dbReference>
<dbReference type="AlphaFoldDB" id="A0A1U7DF99"/>
<dbReference type="PRINTS" id="PR00038">
    <property type="entry name" value="HTHLUXR"/>
</dbReference>
<dbReference type="InterPro" id="IPR016032">
    <property type="entry name" value="Sig_transdc_resp-reg_C-effctor"/>
</dbReference>
<sequence length="279" mass="31736">MTFDHLHRLLDAQSLEEIWEIHTTKMAEFGFDRLLYGFTRYYSGRSYGDLDDILTLSNHPRAYLDDYLGKRLFMSGPALHQLTEGCSEISWGPIEERFAKGLLTEAEAEVWEFNRRWDANVGYSLGFQGISTRSVGALSLAARPGLSQDEIDEVWQREGRDIVLMNRVMHLKVSQMPYQGHRRPLTPRQIEVLEWVADGKTMQDIAQIVGLKVATVEKHLRLARETLDVETTAQAVAKASIMNQIFVSQPHRPAEPGEEIRDPGPFDGFTESDRGRSEG</sequence>
<dbReference type="Pfam" id="PF03472">
    <property type="entry name" value="Autoind_bind"/>
    <property type="match status" value="1"/>
</dbReference>
<keyword evidence="1" id="KW-0805">Transcription regulation</keyword>
<organism evidence="5 6">
    <name type="scientific">Brevirhabdus pacifica</name>
    <dbReference type="NCBI Taxonomy" id="1267768"/>
    <lineage>
        <taxon>Bacteria</taxon>
        <taxon>Pseudomonadati</taxon>
        <taxon>Pseudomonadota</taxon>
        <taxon>Alphaproteobacteria</taxon>
        <taxon>Rhodobacterales</taxon>
        <taxon>Paracoccaceae</taxon>
        <taxon>Brevirhabdus</taxon>
    </lineage>
</organism>
<dbReference type="SMART" id="SM00421">
    <property type="entry name" value="HTH_LUXR"/>
    <property type="match status" value="1"/>
</dbReference>
<dbReference type="Pfam" id="PF00196">
    <property type="entry name" value="GerE"/>
    <property type="match status" value="1"/>
</dbReference>
<protein>
    <submittedName>
        <fullName evidence="5">LuxR family transcriptional regulator</fullName>
    </submittedName>
</protein>
<feature type="compositionally biased region" description="Basic and acidic residues" evidence="4">
    <location>
        <begin position="252"/>
        <end position="264"/>
    </location>
</feature>
<evidence type="ECO:0000256" key="2">
    <source>
        <dbReference type="ARBA" id="ARBA00023125"/>
    </source>
</evidence>
<dbReference type="InterPro" id="IPR036388">
    <property type="entry name" value="WH-like_DNA-bd_sf"/>
</dbReference>
<evidence type="ECO:0000256" key="3">
    <source>
        <dbReference type="ARBA" id="ARBA00023163"/>
    </source>
</evidence>
<evidence type="ECO:0000313" key="6">
    <source>
        <dbReference type="Proteomes" id="UP000187266"/>
    </source>
</evidence>
<reference evidence="5 6" key="1">
    <citation type="submission" date="2017-01" db="EMBL/GenBank/DDBJ databases">
        <title>Genomic analysis of Xuhuaishuia manganoxidans DY6-4.</title>
        <authorList>
            <person name="Wang X."/>
        </authorList>
    </citation>
    <scope>NUCLEOTIDE SEQUENCE [LARGE SCALE GENOMIC DNA]</scope>
    <source>
        <strain evidence="5 6">DY6-4</strain>
    </source>
</reference>
<dbReference type="OrthoDB" id="3679796at2"/>
<dbReference type="RefSeq" id="WP_076978604.1">
    <property type="nucleotide sequence ID" value="NZ_CP019124.1"/>
</dbReference>
<dbReference type="Gene3D" id="3.30.450.80">
    <property type="entry name" value="Transcription factor LuxR-like, autoinducer-binding domain"/>
    <property type="match status" value="1"/>
</dbReference>
<dbReference type="EMBL" id="CP019124">
    <property type="protein sequence ID" value="APX88579.1"/>
    <property type="molecule type" value="Genomic_DNA"/>
</dbReference>
<dbReference type="STRING" id="1267768.BV394_01590"/>
<feature type="region of interest" description="Disordered" evidence="4">
    <location>
        <begin position="249"/>
        <end position="279"/>
    </location>
</feature>
<dbReference type="PROSITE" id="PS50043">
    <property type="entry name" value="HTH_LUXR_2"/>
    <property type="match status" value="1"/>
</dbReference>
<dbReference type="Proteomes" id="UP000187266">
    <property type="component" value="Chromosome"/>
</dbReference>
<dbReference type="SUPFAM" id="SSF75516">
    <property type="entry name" value="Pheromone-binding domain of LuxR-like quorum-sensing transcription factors"/>
    <property type="match status" value="1"/>
</dbReference>
<dbReference type="SUPFAM" id="SSF46894">
    <property type="entry name" value="C-terminal effector domain of the bipartite response regulators"/>
    <property type="match status" value="1"/>
</dbReference>
<dbReference type="GO" id="GO:0003677">
    <property type="term" value="F:DNA binding"/>
    <property type="evidence" value="ECO:0007669"/>
    <property type="project" value="UniProtKB-KW"/>
</dbReference>
<accession>A0A1U7DF99</accession>